<name>A0ABX6FWT5_9BURK</name>
<organism evidence="1 2">
    <name type="scientific">Pseudoduganella flava</name>
    <dbReference type="NCBI Taxonomy" id="871742"/>
    <lineage>
        <taxon>Bacteria</taxon>
        <taxon>Pseudomonadati</taxon>
        <taxon>Pseudomonadota</taxon>
        <taxon>Betaproteobacteria</taxon>
        <taxon>Burkholderiales</taxon>
        <taxon>Oxalobacteraceae</taxon>
        <taxon>Telluria group</taxon>
        <taxon>Pseudoduganella</taxon>
    </lineage>
</organism>
<dbReference type="Gene3D" id="3.30.1380.10">
    <property type="match status" value="1"/>
</dbReference>
<dbReference type="EMBL" id="CP046904">
    <property type="protein sequence ID" value="QGZ41981.1"/>
    <property type="molecule type" value="Genomic_DNA"/>
</dbReference>
<proteinExistence type="predicted"/>
<evidence type="ECO:0000313" key="1">
    <source>
        <dbReference type="EMBL" id="QGZ41981.1"/>
    </source>
</evidence>
<protein>
    <recommendedName>
        <fullName evidence="3">Penicillin-insensitive murein endopeptidase</fullName>
    </recommendedName>
</protein>
<evidence type="ECO:0000313" key="2">
    <source>
        <dbReference type="Proteomes" id="UP000437862"/>
    </source>
</evidence>
<keyword evidence="2" id="KW-1185">Reference proteome</keyword>
<dbReference type="SUPFAM" id="SSF55166">
    <property type="entry name" value="Hedgehog/DD-peptidase"/>
    <property type="match status" value="1"/>
</dbReference>
<reference evidence="1 2" key="1">
    <citation type="submission" date="2019-12" db="EMBL/GenBank/DDBJ databases">
        <title>Draft Genome Sequences of Six Type Strains of the Genus Massilia.</title>
        <authorList>
            <person name="Miess H."/>
            <person name="Frediansyah A."/>
            <person name="Goeker M."/>
            <person name="Gross H."/>
        </authorList>
    </citation>
    <scope>NUCLEOTIDE SEQUENCE [LARGE SCALE GENOMIC DNA]</scope>
    <source>
        <strain evidence="1 2">DSM 26639</strain>
    </source>
</reference>
<dbReference type="Proteomes" id="UP000437862">
    <property type="component" value="Chromosome"/>
</dbReference>
<accession>A0ABX6FWT5</accession>
<sequence length="169" mass="18724">MSAANQSPTGGIVLRIQPKDGRGYFVLPQAPEQAGYYVYGTPSGGQGQYAHPTLLSILFLVEREWEARDTRKFGVGNISLANGIPYPGHGTHKSGLEVDIRPLRKDGANCAVTRFMAEYDRDGTEKLIGLFMSLSAVELIYFNDLAIPHVRRASNHDDHFHVKLWVPKS</sequence>
<gene>
    <name evidence="1" type="ORF">GO485_24970</name>
</gene>
<evidence type="ECO:0008006" key="3">
    <source>
        <dbReference type="Google" id="ProtNLM"/>
    </source>
</evidence>
<dbReference type="InterPro" id="IPR009045">
    <property type="entry name" value="Zn_M74/Hedgehog-like"/>
</dbReference>